<dbReference type="STRING" id="1661398.A0A482WD64"/>
<sequence length="342" mass="39570">TITNNSVKKSVQSYTLSKSYINTMLRATVINIIYHRLNIDEKEFLTKVFNNIPFKTFKSKSKNSVIRLFHTCMGACKDAIEKNYLRKFYMYFIDSNTGNILEHYEFSFKYTEKNLQPRAQTEAQLTESTSLLLQTLEDLRRHKKLTGDTEMKVEITYFDDTPDEYEPPGFRNLPEDESLLKIIKKQGNSVVLGSLFTGFHNLKCSAKGGIFNLDVSQSSINDDTELNVKEKNPQEICFNNDKTQDDLQMAVNLKLLTISDSEELEIDCPCKLPLGIGPWYPDIITCVSCKRRCHAPCQGYIDKTFLHEKFRCFYCRDDDDNESLTFQDAMLYKLTAKIEENL</sequence>
<accession>A0A482WD64</accession>
<dbReference type="GO" id="GO:0051321">
    <property type="term" value="P:meiotic cell cycle"/>
    <property type="evidence" value="ECO:0007669"/>
    <property type="project" value="UniProtKB-KW"/>
</dbReference>
<dbReference type="PROSITE" id="PS50815">
    <property type="entry name" value="HORMA"/>
    <property type="match status" value="1"/>
</dbReference>
<keyword evidence="4" id="KW-0539">Nucleus</keyword>
<dbReference type="Gene3D" id="3.30.900.10">
    <property type="entry name" value="HORMA domain"/>
    <property type="match status" value="1"/>
</dbReference>
<dbReference type="Proteomes" id="UP000292052">
    <property type="component" value="Unassembled WGS sequence"/>
</dbReference>
<dbReference type="OrthoDB" id="6747372at2759"/>
<dbReference type="InterPro" id="IPR036570">
    <property type="entry name" value="HORMA_dom_sf"/>
</dbReference>
<protein>
    <recommendedName>
        <fullName evidence="6">HORMA domain-containing protein</fullName>
    </recommendedName>
</protein>
<dbReference type="InterPro" id="IPR011011">
    <property type="entry name" value="Znf_FYVE_PHD"/>
</dbReference>
<evidence type="ECO:0000256" key="1">
    <source>
        <dbReference type="ARBA" id="ARBA00004123"/>
    </source>
</evidence>
<dbReference type="PANTHER" id="PTHR48225">
    <property type="entry name" value="HORMA DOMAIN-CONTAINING PROTEIN 1"/>
    <property type="match status" value="1"/>
</dbReference>
<evidence type="ECO:0000259" key="6">
    <source>
        <dbReference type="PROSITE" id="PS50815"/>
    </source>
</evidence>
<proteinExistence type="predicted"/>
<reference evidence="7 8" key="1">
    <citation type="submission" date="2017-03" db="EMBL/GenBank/DDBJ databases">
        <title>Genome of the blue death feigning beetle - Asbolus verrucosus.</title>
        <authorList>
            <person name="Rider S.D."/>
        </authorList>
    </citation>
    <scope>NUCLEOTIDE SEQUENCE [LARGE SCALE GENOMIC DNA]</scope>
    <source>
        <strain evidence="7">Butters</strain>
        <tissue evidence="7">Head and leg muscle</tissue>
    </source>
</reference>
<evidence type="ECO:0000256" key="2">
    <source>
        <dbReference type="ARBA" id="ARBA00004286"/>
    </source>
</evidence>
<feature type="domain" description="HORMA" evidence="6">
    <location>
        <begin position="15"/>
        <end position="206"/>
    </location>
</feature>
<name>A0A482WD64_ASBVE</name>
<organism evidence="7 8">
    <name type="scientific">Asbolus verrucosus</name>
    <name type="common">Desert ironclad beetle</name>
    <dbReference type="NCBI Taxonomy" id="1661398"/>
    <lineage>
        <taxon>Eukaryota</taxon>
        <taxon>Metazoa</taxon>
        <taxon>Ecdysozoa</taxon>
        <taxon>Arthropoda</taxon>
        <taxon>Hexapoda</taxon>
        <taxon>Insecta</taxon>
        <taxon>Pterygota</taxon>
        <taxon>Neoptera</taxon>
        <taxon>Endopterygota</taxon>
        <taxon>Coleoptera</taxon>
        <taxon>Polyphaga</taxon>
        <taxon>Cucujiformia</taxon>
        <taxon>Tenebrionidae</taxon>
        <taxon>Pimeliinae</taxon>
        <taxon>Asbolus</taxon>
    </lineage>
</organism>
<dbReference type="InterPro" id="IPR051294">
    <property type="entry name" value="HORMA_MeioticProgression"/>
</dbReference>
<dbReference type="PANTHER" id="PTHR48225:SF7">
    <property type="entry name" value="MEIOSIS-SPECIFIC PROTEIN HOP1"/>
    <property type="match status" value="1"/>
</dbReference>
<evidence type="ECO:0000256" key="4">
    <source>
        <dbReference type="ARBA" id="ARBA00023242"/>
    </source>
</evidence>
<gene>
    <name evidence="7" type="ORF">BDFB_010506</name>
</gene>
<comment type="subcellular location">
    <subcellularLocation>
        <location evidence="2">Chromosome</location>
    </subcellularLocation>
    <subcellularLocation>
        <location evidence="1">Nucleus</location>
    </subcellularLocation>
</comment>
<evidence type="ECO:0000256" key="3">
    <source>
        <dbReference type="ARBA" id="ARBA00022454"/>
    </source>
</evidence>
<feature type="non-terminal residue" evidence="7">
    <location>
        <position position="1"/>
    </location>
</feature>
<evidence type="ECO:0000313" key="7">
    <source>
        <dbReference type="EMBL" id="RZC42787.1"/>
    </source>
</evidence>
<keyword evidence="5" id="KW-0469">Meiosis</keyword>
<evidence type="ECO:0000313" key="8">
    <source>
        <dbReference type="Proteomes" id="UP000292052"/>
    </source>
</evidence>
<dbReference type="GO" id="GO:0005634">
    <property type="term" value="C:nucleus"/>
    <property type="evidence" value="ECO:0007669"/>
    <property type="project" value="UniProtKB-SubCell"/>
</dbReference>
<dbReference type="AlphaFoldDB" id="A0A482WD64"/>
<dbReference type="InterPro" id="IPR003511">
    <property type="entry name" value="HORMA_dom"/>
</dbReference>
<dbReference type="GO" id="GO:0005694">
    <property type="term" value="C:chromosome"/>
    <property type="evidence" value="ECO:0007669"/>
    <property type="project" value="UniProtKB-SubCell"/>
</dbReference>
<dbReference type="EMBL" id="QDEB01004946">
    <property type="protein sequence ID" value="RZC42787.1"/>
    <property type="molecule type" value="Genomic_DNA"/>
</dbReference>
<comment type="caution">
    <text evidence="7">The sequence shown here is derived from an EMBL/GenBank/DDBJ whole genome shotgun (WGS) entry which is preliminary data.</text>
</comment>
<keyword evidence="3" id="KW-0158">Chromosome</keyword>
<dbReference type="SUPFAM" id="SSF57903">
    <property type="entry name" value="FYVE/PHD zinc finger"/>
    <property type="match status" value="1"/>
</dbReference>
<evidence type="ECO:0000256" key="5">
    <source>
        <dbReference type="ARBA" id="ARBA00023254"/>
    </source>
</evidence>
<dbReference type="Pfam" id="PF02301">
    <property type="entry name" value="HORMA"/>
    <property type="match status" value="1"/>
</dbReference>
<keyword evidence="8" id="KW-1185">Reference proteome</keyword>
<dbReference type="SUPFAM" id="SSF56019">
    <property type="entry name" value="The spindle assembly checkpoint protein mad2"/>
    <property type="match status" value="1"/>
</dbReference>